<reference evidence="15" key="2">
    <citation type="journal article" date="2017" name="Sci. Adv.">
        <title>A tail of two voltages: Proteomic comparison of the three electric organs of the electric eel.</title>
        <authorList>
            <person name="Traeger L.L."/>
            <person name="Sabat G."/>
            <person name="Barrett-Wilt G.A."/>
            <person name="Wells G.B."/>
            <person name="Sussman M.R."/>
        </authorList>
    </citation>
    <scope>NUCLEOTIDE SEQUENCE [LARGE SCALE GENOMIC DNA]</scope>
</reference>
<evidence type="ECO:0000256" key="1">
    <source>
        <dbReference type="ARBA" id="ARBA00004651"/>
    </source>
</evidence>
<evidence type="ECO:0000256" key="3">
    <source>
        <dbReference type="ARBA" id="ARBA00022692"/>
    </source>
</evidence>
<evidence type="ECO:0000256" key="6">
    <source>
        <dbReference type="ARBA" id="ARBA00023136"/>
    </source>
</evidence>
<dbReference type="PRINTS" id="PR01830">
    <property type="entry name" value="TRACEAMINER"/>
</dbReference>
<dbReference type="Proteomes" id="UP000314983">
    <property type="component" value="Chromosome 8"/>
</dbReference>
<evidence type="ECO:0000313" key="15">
    <source>
        <dbReference type="Proteomes" id="UP000314983"/>
    </source>
</evidence>
<dbReference type="GeneTree" id="ENSGT01050000244823"/>
<dbReference type="Gene3D" id="1.20.1070.10">
    <property type="entry name" value="Rhodopsin 7-helix transmembrane proteins"/>
    <property type="match status" value="1"/>
</dbReference>
<proteinExistence type="inferred from homology"/>
<evidence type="ECO:0000256" key="2">
    <source>
        <dbReference type="ARBA" id="ARBA00022475"/>
    </source>
</evidence>
<feature type="transmembrane region" description="Helical" evidence="12">
    <location>
        <begin position="78"/>
        <end position="101"/>
    </location>
</feature>
<evidence type="ECO:0000256" key="9">
    <source>
        <dbReference type="ARBA" id="ARBA00023180"/>
    </source>
</evidence>
<dbReference type="InterPro" id="IPR000276">
    <property type="entry name" value="GPCR_Rhodpsn"/>
</dbReference>
<sequence length="342" mass="38524">CFYISLEDILTYVEHLSGINQTYGCLGFSCPGRSVSTVVYVLLYVSTAVVVLLTVCGNLLIIISVCHFKQLHTPTNMLILSLAVSDFFVGGLVIPVSLIWIIESCWIFSSIYCVCFILISYFLTTTSIFNVALIAVDRYFALSKPFLYNNAVSLSSMCIVVMSNWFALLVYNIALQYFNGHFTSLLMCPGDCFLVLDEVWSLVDLVLTFVFPCAVIILLYVLVFFIAKKHATAIRDLNSHTRTQTSKNMTDSMKSERKAAKVLGILVSVFLACLFPYFVYSVLGNVVETEIDSFQKVLMLVYLNSSINPVIYALFYPWFRRCVKLILTLQIFNTDSSLINLL</sequence>
<feature type="transmembrane region" description="Helical" evidence="12">
    <location>
        <begin position="299"/>
        <end position="319"/>
    </location>
</feature>
<name>A0A4W4FLR4_ELEEL</name>
<keyword evidence="4 12" id="KW-1133">Transmembrane helix</keyword>
<protein>
    <recommendedName>
        <fullName evidence="13">G-protein coupled receptors family 1 profile domain-containing protein</fullName>
    </recommendedName>
</protein>
<dbReference type="AlphaFoldDB" id="A0A4W4FLR4"/>
<keyword evidence="7" id="KW-1015">Disulfide bond</keyword>
<dbReference type="PRINTS" id="PR00237">
    <property type="entry name" value="GPCRRHODOPSN"/>
</dbReference>
<dbReference type="InterPro" id="IPR017452">
    <property type="entry name" value="GPCR_Rhodpsn_7TM"/>
</dbReference>
<feature type="transmembrane region" description="Helical" evidence="12">
    <location>
        <begin position="259"/>
        <end position="279"/>
    </location>
</feature>
<comment type="subcellular location">
    <subcellularLocation>
        <location evidence="1">Cell membrane</location>
        <topology evidence="1">Multi-pass membrane protein</topology>
    </subcellularLocation>
</comment>
<reference evidence="14" key="3">
    <citation type="submission" date="2020-05" db="EMBL/GenBank/DDBJ databases">
        <title>Electrophorus electricus (electric eel) genome, fEleEle1, primary haplotype.</title>
        <authorList>
            <person name="Myers G."/>
            <person name="Meyer A."/>
            <person name="Fedrigo O."/>
            <person name="Formenti G."/>
            <person name="Rhie A."/>
            <person name="Tracey A."/>
            <person name="Sims Y."/>
            <person name="Jarvis E.D."/>
        </authorList>
    </citation>
    <scope>NUCLEOTIDE SEQUENCE [LARGE SCALE GENOMIC DNA]</scope>
</reference>
<feature type="transmembrane region" description="Helical" evidence="12">
    <location>
        <begin position="205"/>
        <end position="227"/>
    </location>
</feature>
<keyword evidence="2" id="KW-1003">Cell membrane</keyword>
<dbReference type="PROSITE" id="PS50262">
    <property type="entry name" value="G_PROTEIN_RECEP_F1_2"/>
    <property type="match status" value="1"/>
</dbReference>
<evidence type="ECO:0000256" key="11">
    <source>
        <dbReference type="RuleBase" id="RU000688"/>
    </source>
</evidence>
<evidence type="ECO:0000313" key="14">
    <source>
        <dbReference type="Ensembl" id="ENSEEEP00000024891.2"/>
    </source>
</evidence>
<feature type="transmembrane region" description="Helical" evidence="12">
    <location>
        <begin position="107"/>
        <end position="135"/>
    </location>
</feature>
<feature type="transmembrane region" description="Helical" evidence="12">
    <location>
        <begin position="147"/>
        <end position="174"/>
    </location>
</feature>
<dbReference type="PANTHER" id="PTHR24249:SF381">
    <property type="entry name" value="TRACE AMINE ASSOCIATED RECEPTOR 19P-RELATED"/>
    <property type="match status" value="1"/>
</dbReference>
<evidence type="ECO:0000256" key="4">
    <source>
        <dbReference type="ARBA" id="ARBA00022989"/>
    </source>
</evidence>
<evidence type="ECO:0000259" key="13">
    <source>
        <dbReference type="PROSITE" id="PS50262"/>
    </source>
</evidence>
<evidence type="ECO:0000256" key="12">
    <source>
        <dbReference type="SAM" id="Phobius"/>
    </source>
</evidence>
<dbReference type="InterPro" id="IPR009132">
    <property type="entry name" value="TAAR_fam"/>
</dbReference>
<feature type="domain" description="G-protein coupled receptors family 1 profile" evidence="13">
    <location>
        <begin position="57"/>
        <end position="312"/>
    </location>
</feature>
<evidence type="ECO:0000256" key="10">
    <source>
        <dbReference type="ARBA" id="ARBA00023224"/>
    </source>
</evidence>
<keyword evidence="8 11" id="KW-0675">Receptor</keyword>
<feature type="transmembrane region" description="Helical" evidence="12">
    <location>
        <begin position="41"/>
        <end position="66"/>
    </location>
</feature>
<dbReference type="PROSITE" id="PS00237">
    <property type="entry name" value="G_PROTEIN_RECEP_F1_1"/>
    <property type="match status" value="1"/>
</dbReference>
<keyword evidence="5 11" id="KW-0297">G-protein coupled receptor</keyword>
<evidence type="ECO:0000256" key="7">
    <source>
        <dbReference type="ARBA" id="ARBA00023157"/>
    </source>
</evidence>
<dbReference type="InterPro" id="IPR050569">
    <property type="entry name" value="TAAR"/>
</dbReference>
<keyword evidence="3 11" id="KW-0812">Transmembrane</keyword>
<dbReference type="PANTHER" id="PTHR24249">
    <property type="entry name" value="HISTAMINE RECEPTOR-RELATED G-PROTEIN COUPLED RECEPTOR"/>
    <property type="match status" value="1"/>
</dbReference>
<keyword evidence="6 12" id="KW-0472">Membrane</keyword>
<evidence type="ECO:0000256" key="8">
    <source>
        <dbReference type="ARBA" id="ARBA00023170"/>
    </source>
</evidence>
<reference evidence="15" key="1">
    <citation type="journal article" date="2014" name="Science">
        <title>Nonhuman genetics. Genomic basis for the convergent evolution of electric organs.</title>
        <authorList>
            <person name="Gallant J.R."/>
            <person name="Traeger L.L."/>
            <person name="Volkening J.D."/>
            <person name="Moffett H."/>
            <person name="Chen P.H."/>
            <person name="Novina C.D."/>
            <person name="Phillips G.N.Jr."/>
            <person name="Anand R."/>
            <person name="Wells G.B."/>
            <person name="Pinch M."/>
            <person name="Guth R."/>
            <person name="Unguez G.A."/>
            <person name="Albert J.S."/>
            <person name="Zakon H.H."/>
            <person name="Samanta M.P."/>
            <person name="Sussman M.R."/>
        </authorList>
    </citation>
    <scope>NUCLEOTIDE SEQUENCE [LARGE SCALE GENOMIC DNA]</scope>
</reference>
<evidence type="ECO:0000256" key="5">
    <source>
        <dbReference type="ARBA" id="ARBA00023040"/>
    </source>
</evidence>
<reference evidence="14" key="4">
    <citation type="submission" date="2025-08" db="UniProtKB">
        <authorList>
            <consortium name="Ensembl"/>
        </authorList>
    </citation>
    <scope>IDENTIFICATION</scope>
</reference>
<dbReference type="GO" id="GO:0001594">
    <property type="term" value="F:trace-amine receptor activity"/>
    <property type="evidence" value="ECO:0007669"/>
    <property type="project" value="InterPro"/>
</dbReference>
<keyword evidence="10 11" id="KW-0807">Transducer</keyword>
<dbReference type="Ensembl" id="ENSEEET00000025178.2">
    <property type="protein sequence ID" value="ENSEEEP00000024891.2"/>
    <property type="gene ID" value="ENSEEEG00000026339.1"/>
</dbReference>
<gene>
    <name evidence="14" type="primary">CMKLR1</name>
</gene>
<accession>A0A4W4FLR4</accession>
<keyword evidence="15" id="KW-1185">Reference proteome</keyword>
<dbReference type="GO" id="GO:0005886">
    <property type="term" value="C:plasma membrane"/>
    <property type="evidence" value="ECO:0007669"/>
    <property type="project" value="UniProtKB-SubCell"/>
</dbReference>
<organism evidence="14 15">
    <name type="scientific">Electrophorus electricus</name>
    <name type="common">Electric eel</name>
    <name type="synonym">Gymnotus electricus</name>
    <dbReference type="NCBI Taxonomy" id="8005"/>
    <lineage>
        <taxon>Eukaryota</taxon>
        <taxon>Metazoa</taxon>
        <taxon>Chordata</taxon>
        <taxon>Craniata</taxon>
        <taxon>Vertebrata</taxon>
        <taxon>Euteleostomi</taxon>
        <taxon>Actinopterygii</taxon>
        <taxon>Neopterygii</taxon>
        <taxon>Teleostei</taxon>
        <taxon>Ostariophysi</taxon>
        <taxon>Gymnotiformes</taxon>
        <taxon>Gymnotoidei</taxon>
        <taxon>Gymnotidae</taxon>
        <taxon>Electrophorus</taxon>
    </lineage>
</organism>
<dbReference type="Pfam" id="PF00001">
    <property type="entry name" value="7tm_1"/>
    <property type="match status" value="1"/>
</dbReference>
<reference evidence="14" key="5">
    <citation type="submission" date="2025-09" db="UniProtKB">
        <authorList>
            <consortium name="Ensembl"/>
        </authorList>
    </citation>
    <scope>IDENTIFICATION</scope>
</reference>
<keyword evidence="9" id="KW-0325">Glycoprotein</keyword>
<dbReference type="OMA" id="NTISKWT"/>
<dbReference type="SMART" id="SM01381">
    <property type="entry name" value="7TM_GPCR_Srsx"/>
    <property type="match status" value="1"/>
</dbReference>
<comment type="similarity">
    <text evidence="11">Belongs to the G-protein coupled receptor 1 family.</text>
</comment>
<dbReference type="SUPFAM" id="SSF81321">
    <property type="entry name" value="Family A G protein-coupled receptor-like"/>
    <property type="match status" value="1"/>
</dbReference>